<feature type="compositionally biased region" description="Basic and acidic residues" evidence="1">
    <location>
        <begin position="187"/>
        <end position="199"/>
    </location>
</feature>
<evidence type="ECO:0000313" key="2">
    <source>
        <dbReference type="EMBL" id="CAI2371554.1"/>
    </source>
</evidence>
<feature type="compositionally biased region" description="Basic and acidic residues" evidence="1">
    <location>
        <begin position="127"/>
        <end position="136"/>
    </location>
</feature>
<evidence type="ECO:0000256" key="1">
    <source>
        <dbReference type="SAM" id="MobiDB-lite"/>
    </source>
</evidence>
<name>A0AAD1UTK8_EUPCR</name>
<feature type="compositionally biased region" description="Polar residues" evidence="1">
    <location>
        <begin position="65"/>
        <end position="82"/>
    </location>
</feature>
<evidence type="ECO:0000313" key="3">
    <source>
        <dbReference type="Proteomes" id="UP001295684"/>
    </source>
</evidence>
<comment type="caution">
    <text evidence="2">The sequence shown here is derived from an EMBL/GenBank/DDBJ whole genome shotgun (WGS) entry which is preliminary data.</text>
</comment>
<dbReference type="EMBL" id="CAMPGE010012795">
    <property type="protein sequence ID" value="CAI2371554.1"/>
    <property type="molecule type" value="Genomic_DNA"/>
</dbReference>
<dbReference type="AlphaFoldDB" id="A0AAD1UTK8"/>
<proteinExistence type="predicted"/>
<sequence>MNSRSNNQTDESKENYVDGRNVKTIRSLRKSSAKKGTQSSKSIRESNASQKDSRKDFKITKKKQANNSRMMDSTSEALNTSGMKNTAVPVLSKAAIKHEKKSASHVQNAGKRIPNKKHTVIKTNTGHFRDNSRGDSKPVPLDSTNAEPVSTLISATLNNKNNLNNTYITENTNVGYSKIGTSNGSRGESKQTANREKSGAGKRLPPGVRLYNQSKNPKGKIQGKKKNDAPPKPVLTKNVEEMLIQSNREKCEEIIKTSNEIHETLNGAGIDKSAIIEALFSDALFNHILANLLFHAKILGKSKLENFLHSRIKRFIKEYQTESQIRENLDNIHSRIADRIQKLKDVRKKYMEDMDK</sequence>
<keyword evidence="3" id="KW-1185">Reference proteome</keyword>
<feature type="region of interest" description="Disordered" evidence="1">
    <location>
        <begin position="1"/>
        <end position="82"/>
    </location>
</feature>
<dbReference type="Proteomes" id="UP001295684">
    <property type="component" value="Unassembled WGS sequence"/>
</dbReference>
<feature type="compositionally biased region" description="Basic and acidic residues" evidence="1">
    <location>
        <begin position="10"/>
        <end position="21"/>
    </location>
</feature>
<gene>
    <name evidence="2" type="ORF">ECRASSUSDP1_LOCUS12878</name>
</gene>
<reference evidence="2" key="1">
    <citation type="submission" date="2023-07" db="EMBL/GenBank/DDBJ databases">
        <authorList>
            <consortium name="AG Swart"/>
            <person name="Singh M."/>
            <person name="Singh A."/>
            <person name="Seah K."/>
            <person name="Emmerich C."/>
        </authorList>
    </citation>
    <scope>NUCLEOTIDE SEQUENCE</scope>
    <source>
        <strain evidence="2">DP1</strain>
    </source>
</reference>
<accession>A0AAD1UTK8</accession>
<feature type="region of interest" description="Disordered" evidence="1">
    <location>
        <begin position="174"/>
        <end position="233"/>
    </location>
</feature>
<protein>
    <submittedName>
        <fullName evidence="2">Uncharacterized protein</fullName>
    </submittedName>
</protein>
<organism evidence="2 3">
    <name type="scientific">Euplotes crassus</name>
    <dbReference type="NCBI Taxonomy" id="5936"/>
    <lineage>
        <taxon>Eukaryota</taxon>
        <taxon>Sar</taxon>
        <taxon>Alveolata</taxon>
        <taxon>Ciliophora</taxon>
        <taxon>Intramacronucleata</taxon>
        <taxon>Spirotrichea</taxon>
        <taxon>Hypotrichia</taxon>
        <taxon>Euplotida</taxon>
        <taxon>Euplotidae</taxon>
        <taxon>Moneuplotes</taxon>
    </lineage>
</organism>
<feature type="region of interest" description="Disordered" evidence="1">
    <location>
        <begin position="125"/>
        <end position="144"/>
    </location>
</feature>
<feature type="compositionally biased region" description="Polar residues" evidence="1">
    <location>
        <begin position="34"/>
        <end position="50"/>
    </location>
</feature>